<dbReference type="EMBL" id="CP003607">
    <property type="protein sequence ID" value="AFY81796.1"/>
    <property type="molecule type" value="Genomic_DNA"/>
</dbReference>
<evidence type="ECO:0000256" key="7">
    <source>
        <dbReference type="SAM" id="MobiDB-lite"/>
    </source>
</evidence>
<dbReference type="InterPro" id="IPR029016">
    <property type="entry name" value="GAF-like_dom_sf"/>
</dbReference>
<name>K9TI44_9CYAN</name>
<dbReference type="PATRIC" id="fig|56110.3.peg.2550"/>
<dbReference type="Gene3D" id="1.10.287.130">
    <property type="match status" value="1"/>
</dbReference>
<dbReference type="eggNOG" id="COG4191">
    <property type="taxonomic scope" value="Bacteria"/>
</dbReference>
<protein>
    <recommendedName>
        <fullName evidence="2">histidine kinase</fullName>
        <ecNumber evidence="2">2.7.13.3</ecNumber>
    </recommendedName>
</protein>
<dbReference type="InterPro" id="IPR003594">
    <property type="entry name" value="HATPase_dom"/>
</dbReference>
<dbReference type="InterPro" id="IPR035965">
    <property type="entry name" value="PAS-like_dom_sf"/>
</dbReference>
<dbReference type="InterPro" id="IPR003018">
    <property type="entry name" value="GAF"/>
</dbReference>
<gene>
    <name evidence="9" type="ORF">Oscil6304_2132</name>
</gene>
<dbReference type="SUPFAM" id="SSF47384">
    <property type="entry name" value="Homodimeric domain of signal transducing histidine kinase"/>
    <property type="match status" value="1"/>
</dbReference>
<proteinExistence type="predicted"/>
<dbReference type="PANTHER" id="PTHR43065">
    <property type="entry name" value="SENSOR HISTIDINE KINASE"/>
    <property type="match status" value="1"/>
</dbReference>
<dbReference type="Gene3D" id="3.30.450.20">
    <property type="entry name" value="PAS domain"/>
    <property type="match status" value="1"/>
</dbReference>
<organism evidence="9 10">
    <name type="scientific">Oscillatoria acuminata PCC 6304</name>
    <dbReference type="NCBI Taxonomy" id="56110"/>
    <lineage>
        <taxon>Bacteria</taxon>
        <taxon>Bacillati</taxon>
        <taxon>Cyanobacteriota</taxon>
        <taxon>Cyanophyceae</taxon>
        <taxon>Oscillatoriophycideae</taxon>
        <taxon>Oscillatoriales</taxon>
        <taxon>Oscillatoriaceae</taxon>
        <taxon>Oscillatoria</taxon>
    </lineage>
</organism>
<dbReference type="SUPFAM" id="SSF55785">
    <property type="entry name" value="PYP-like sensor domain (PAS domain)"/>
    <property type="match status" value="1"/>
</dbReference>
<dbReference type="CDD" id="cd00130">
    <property type="entry name" value="PAS"/>
    <property type="match status" value="1"/>
</dbReference>
<keyword evidence="10" id="KW-1185">Reference proteome</keyword>
<dbReference type="InterPro" id="IPR003661">
    <property type="entry name" value="HisK_dim/P_dom"/>
</dbReference>
<dbReference type="CDD" id="cd00082">
    <property type="entry name" value="HisKA"/>
    <property type="match status" value="1"/>
</dbReference>
<feature type="domain" description="Histidine kinase" evidence="8">
    <location>
        <begin position="594"/>
        <end position="848"/>
    </location>
</feature>
<evidence type="ECO:0000256" key="3">
    <source>
        <dbReference type="ARBA" id="ARBA00022553"/>
    </source>
</evidence>
<dbReference type="Proteomes" id="UP000010367">
    <property type="component" value="Chromosome"/>
</dbReference>
<keyword evidence="6" id="KW-0175">Coiled coil</keyword>
<reference evidence="9 10" key="1">
    <citation type="submission" date="2012-06" db="EMBL/GenBank/DDBJ databases">
        <title>Finished chromosome of genome of Oscillatoria acuminata PCC 6304.</title>
        <authorList>
            <consortium name="US DOE Joint Genome Institute"/>
            <person name="Gugger M."/>
            <person name="Coursin T."/>
            <person name="Rippka R."/>
            <person name="Tandeau De Marsac N."/>
            <person name="Huntemann M."/>
            <person name="Wei C.-L."/>
            <person name="Han J."/>
            <person name="Detter J.C."/>
            <person name="Han C."/>
            <person name="Tapia R."/>
            <person name="Davenport K."/>
            <person name="Daligault H."/>
            <person name="Erkkila T."/>
            <person name="Gu W."/>
            <person name="Munk A.C.C."/>
            <person name="Teshima H."/>
            <person name="Xu Y."/>
            <person name="Chain P."/>
            <person name="Chen A."/>
            <person name="Krypides N."/>
            <person name="Mavromatis K."/>
            <person name="Markowitz V."/>
            <person name="Szeto E."/>
            <person name="Ivanova N."/>
            <person name="Mikhailova N."/>
            <person name="Ovchinnikova G."/>
            <person name="Pagani I."/>
            <person name="Pati A."/>
            <person name="Goodwin L."/>
            <person name="Peters L."/>
            <person name="Pitluck S."/>
            <person name="Woyke T."/>
            <person name="Kerfeld C."/>
        </authorList>
    </citation>
    <scope>NUCLEOTIDE SEQUENCE [LARGE SCALE GENOMIC DNA]</scope>
    <source>
        <strain evidence="9 10">PCC 6304</strain>
    </source>
</reference>
<dbReference type="InterPro" id="IPR000014">
    <property type="entry name" value="PAS"/>
</dbReference>
<evidence type="ECO:0000259" key="8">
    <source>
        <dbReference type="PROSITE" id="PS50109"/>
    </source>
</evidence>
<sequence length="856" mass="94943">MCKEINRHSGRCWGVHPRRNHQGSSSLGQPEECSPIPRTAPEYQGKASDKGCSGSGDRPRTIVGPGGELLYRDGIVMDKTSNAQSCDPQPPDTQIVRTSNDTCAIALGDDLKNVGYFRLDRQWNFTEINPQGEEILGKPRHLLVGRNIWQELGQSNQSKLIEEYRRALGEARTVRSKAFYLGRCLKMQAYPNSEGLSVYFQNVTPPNQLEENPPNNSCLYGFSAQIGRLIANGGPLETLFPPIMRAIVEYLEASSTAVWTLNPALKELEMRSTAGIPLDQELFPDRIPLGQTQIGTVAQTRKTYTGCLVRQKERGKNDSLENCELHPDCLLQPLVIDDQICGVMAVVIENGVSEPVQNLLIWLASTLALAIDRDRTREALLSRREGLLFRLASQIRNSLDLDTILETAVTEIHSLLQIDRCHFLWYLPHPLQPSLTVTHESRSANKKNLLCEYPASLSGPLTQKIRDLESLRSDRLDTSADLDDKTRTLFCDMGIVSVLLLPLETRSGQLGAVVCSHSEPRPWTDSEIELLQGVVDQLALAIDQAELYAQTHAAALAAQTQAQQLSVALQNLKQTQAQLIQTEKMSSLGQMVAGIAHEINNPVNFITGNLVHANNYTQDLLHLIEVYQTLYPNPAPEVLEVSEDIDLDFLLEDLPKILASMQMGADRIRQIVVSLRNFSRLDEAEMKPVDIHEGIDNTLLILHNRWKPKGKDPGVELIKEYGKLPKVECYAGQLNQVFMNILTNAMDALENQGAPHIITISTDIAKTDALGNPTEVSIRIRDNGPGMSEEVKKRLFDPFFTTKPVGKGTGLGLSISYKIVVDKHGGVLKCDSEPGQGTEFLIQIPAKQPYVKSRCA</sequence>
<dbReference type="PRINTS" id="PR00344">
    <property type="entry name" value="BCTRLSENSOR"/>
</dbReference>
<dbReference type="AlphaFoldDB" id="K9TI44"/>
<evidence type="ECO:0000256" key="5">
    <source>
        <dbReference type="ARBA" id="ARBA00023012"/>
    </source>
</evidence>
<dbReference type="SMART" id="SM00065">
    <property type="entry name" value="GAF"/>
    <property type="match status" value="2"/>
</dbReference>
<evidence type="ECO:0000256" key="1">
    <source>
        <dbReference type="ARBA" id="ARBA00000085"/>
    </source>
</evidence>
<dbReference type="Pfam" id="PF02518">
    <property type="entry name" value="HATPase_c"/>
    <property type="match status" value="1"/>
</dbReference>
<dbReference type="PANTHER" id="PTHR43065:SF50">
    <property type="entry name" value="HISTIDINE KINASE"/>
    <property type="match status" value="1"/>
</dbReference>
<dbReference type="InterPro" id="IPR005467">
    <property type="entry name" value="His_kinase_dom"/>
</dbReference>
<keyword evidence="4 9" id="KW-0808">Transferase</keyword>
<feature type="region of interest" description="Disordered" evidence="7">
    <location>
        <begin position="13"/>
        <end position="65"/>
    </location>
</feature>
<evidence type="ECO:0000256" key="4">
    <source>
        <dbReference type="ARBA" id="ARBA00022777"/>
    </source>
</evidence>
<keyword evidence="5" id="KW-0902">Two-component regulatory system</keyword>
<dbReference type="SMART" id="SM00387">
    <property type="entry name" value="HATPase_c"/>
    <property type="match status" value="1"/>
</dbReference>
<dbReference type="SUPFAM" id="SSF55874">
    <property type="entry name" value="ATPase domain of HSP90 chaperone/DNA topoisomerase II/histidine kinase"/>
    <property type="match status" value="1"/>
</dbReference>
<dbReference type="GO" id="GO:0000155">
    <property type="term" value="F:phosphorelay sensor kinase activity"/>
    <property type="evidence" value="ECO:0007669"/>
    <property type="project" value="InterPro"/>
</dbReference>
<dbReference type="EC" id="2.7.13.3" evidence="2"/>
<dbReference type="SUPFAM" id="SSF55781">
    <property type="entry name" value="GAF domain-like"/>
    <property type="match status" value="2"/>
</dbReference>
<feature type="coiled-coil region" evidence="6">
    <location>
        <begin position="555"/>
        <end position="582"/>
    </location>
</feature>
<dbReference type="HOGENOM" id="CLU_000445_114_39_3"/>
<dbReference type="STRING" id="56110.Oscil6304_2132"/>
<accession>K9TI44</accession>
<dbReference type="Gene3D" id="3.30.565.10">
    <property type="entry name" value="Histidine kinase-like ATPase, C-terminal domain"/>
    <property type="match status" value="1"/>
</dbReference>
<dbReference type="InterPro" id="IPR036890">
    <property type="entry name" value="HATPase_C_sf"/>
</dbReference>
<comment type="catalytic activity">
    <reaction evidence="1">
        <text>ATP + protein L-histidine = ADP + protein N-phospho-L-histidine.</text>
        <dbReference type="EC" id="2.7.13.3"/>
    </reaction>
</comment>
<evidence type="ECO:0000256" key="2">
    <source>
        <dbReference type="ARBA" id="ARBA00012438"/>
    </source>
</evidence>
<evidence type="ECO:0000256" key="6">
    <source>
        <dbReference type="SAM" id="Coils"/>
    </source>
</evidence>
<dbReference type="InParanoid" id="K9TI44"/>
<keyword evidence="3" id="KW-0597">Phosphoprotein</keyword>
<dbReference type="Gene3D" id="3.30.450.40">
    <property type="match status" value="2"/>
</dbReference>
<keyword evidence="4 9" id="KW-0418">Kinase</keyword>
<dbReference type="KEGG" id="oac:Oscil6304_2132"/>
<dbReference type="InterPro" id="IPR036097">
    <property type="entry name" value="HisK_dim/P_sf"/>
</dbReference>
<evidence type="ECO:0000313" key="9">
    <source>
        <dbReference type="EMBL" id="AFY81796.1"/>
    </source>
</evidence>
<dbReference type="Pfam" id="PF01590">
    <property type="entry name" value="GAF"/>
    <property type="match status" value="1"/>
</dbReference>
<dbReference type="SMART" id="SM00091">
    <property type="entry name" value="PAS"/>
    <property type="match status" value="1"/>
</dbReference>
<evidence type="ECO:0000313" key="10">
    <source>
        <dbReference type="Proteomes" id="UP000010367"/>
    </source>
</evidence>
<dbReference type="PROSITE" id="PS50109">
    <property type="entry name" value="HIS_KIN"/>
    <property type="match status" value="1"/>
</dbReference>
<dbReference type="InterPro" id="IPR004358">
    <property type="entry name" value="Sig_transdc_His_kin-like_C"/>
</dbReference>